<protein>
    <submittedName>
        <fullName evidence="2">2-polyprenyl-6-methoxyphenol hydroxylase-like FAD-dependent oxidoreductase</fullName>
    </submittedName>
</protein>
<dbReference type="InterPro" id="IPR002938">
    <property type="entry name" value="FAD-bd"/>
</dbReference>
<evidence type="ECO:0000313" key="2">
    <source>
        <dbReference type="EMBL" id="MBP2371832.1"/>
    </source>
</evidence>
<dbReference type="InterPro" id="IPR036188">
    <property type="entry name" value="FAD/NAD-bd_sf"/>
</dbReference>
<evidence type="ECO:0000313" key="3">
    <source>
        <dbReference type="Proteomes" id="UP001519295"/>
    </source>
</evidence>
<dbReference type="PANTHER" id="PTHR42685:SF22">
    <property type="entry name" value="CONDITIONED MEDIUM FACTOR RECEPTOR 1"/>
    <property type="match status" value="1"/>
</dbReference>
<dbReference type="EMBL" id="JAGINU010000004">
    <property type="protein sequence ID" value="MBP2371832.1"/>
    <property type="molecule type" value="Genomic_DNA"/>
</dbReference>
<dbReference type="InterPro" id="IPR050407">
    <property type="entry name" value="Geranylgeranyl_reductase"/>
</dbReference>
<gene>
    <name evidence="2" type="ORF">JOF36_007605</name>
</gene>
<dbReference type="PANTHER" id="PTHR42685">
    <property type="entry name" value="GERANYLGERANYL DIPHOSPHATE REDUCTASE"/>
    <property type="match status" value="1"/>
</dbReference>
<accession>A0ABS4W6I3</accession>
<dbReference type="Proteomes" id="UP001519295">
    <property type="component" value="Unassembled WGS sequence"/>
</dbReference>
<dbReference type="Pfam" id="PF01494">
    <property type="entry name" value="FAD_binding_3"/>
    <property type="match status" value="1"/>
</dbReference>
<feature type="domain" description="FAD-binding" evidence="1">
    <location>
        <begin position="6"/>
        <end position="345"/>
    </location>
</feature>
<dbReference type="SUPFAM" id="SSF51905">
    <property type="entry name" value="FAD/NAD(P)-binding domain"/>
    <property type="match status" value="1"/>
</dbReference>
<keyword evidence="3" id="KW-1185">Reference proteome</keyword>
<dbReference type="RefSeq" id="WP_210036917.1">
    <property type="nucleotide sequence ID" value="NZ_JAGINU010000004.1"/>
</dbReference>
<reference evidence="2 3" key="1">
    <citation type="submission" date="2021-03" db="EMBL/GenBank/DDBJ databases">
        <title>Sequencing the genomes of 1000 actinobacteria strains.</title>
        <authorList>
            <person name="Klenk H.-P."/>
        </authorList>
    </citation>
    <scope>NUCLEOTIDE SEQUENCE [LARGE SCALE GENOMIC DNA]</scope>
    <source>
        <strain evidence="2 3">DSM 45256</strain>
    </source>
</reference>
<evidence type="ECO:0000259" key="1">
    <source>
        <dbReference type="Pfam" id="PF01494"/>
    </source>
</evidence>
<sequence>MNEPYDAIVVGARCAGSPVAMLLARRGHRVLVVDRTALPADTVSTHYLQQYGLARLQAWGLLDEVRATGAPPITSMTISYDDAVICGFADPIDGITATLAPRRTALDPVLLRAAEAAGAEVRLGVALRDLIVEDGVVRGVRLQSADGELVEERARVVIGADGARSRVAEAVGAGTYDVVEPSCFIYYSYWTGVPDTGFHSRIGLNQQQVGLWPTNDDRTMVAVMRTRDRYPEFRRDVERNFHEVCEQVVPDLAEQVRAGEQVERFIGIRYPDNYYRVSAGPGWALVGDAGYHKDPFTGKGMSDAFTHAELLAEKIAQGLAGRPMGDALTEYTMTRDAETQGAYRFTTMISDLALTPELQGLFRAVSGNDPATRQFLSMVGGGISGEDFFAPANIGTIMAAA</sequence>
<organism evidence="2 3">
    <name type="scientific">Pseudonocardia parietis</name>
    <dbReference type="NCBI Taxonomy" id="570936"/>
    <lineage>
        <taxon>Bacteria</taxon>
        <taxon>Bacillati</taxon>
        <taxon>Actinomycetota</taxon>
        <taxon>Actinomycetes</taxon>
        <taxon>Pseudonocardiales</taxon>
        <taxon>Pseudonocardiaceae</taxon>
        <taxon>Pseudonocardia</taxon>
    </lineage>
</organism>
<dbReference type="PRINTS" id="PR00420">
    <property type="entry name" value="RNGMNOXGNASE"/>
</dbReference>
<comment type="caution">
    <text evidence="2">The sequence shown here is derived from an EMBL/GenBank/DDBJ whole genome shotgun (WGS) entry which is preliminary data.</text>
</comment>
<proteinExistence type="predicted"/>
<name>A0ABS4W6I3_9PSEU</name>
<dbReference type="Gene3D" id="3.50.50.60">
    <property type="entry name" value="FAD/NAD(P)-binding domain"/>
    <property type="match status" value="1"/>
</dbReference>